<dbReference type="EMBL" id="JAMSHJ010000007">
    <property type="protein sequence ID" value="KAI5385758.1"/>
    <property type="molecule type" value="Genomic_DNA"/>
</dbReference>
<organism evidence="4 5">
    <name type="scientific">Pisum sativum</name>
    <name type="common">Garden pea</name>
    <name type="synonym">Lathyrus oleraceus</name>
    <dbReference type="NCBI Taxonomy" id="3888"/>
    <lineage>
        <taxon>Eukaryota</taxon>
        <taxon>Viridiplantae</taxon>
        <taxon>Streptophyta</taxon>
        <taxon>Embryophyta</taxon>
        <taxon>Tracheophyta</taxon>
        <taxon>Spermatophyta</taxon>
        <taxon>Magnoliopsida</taxon>
        <taxon>eudicotyledons</taxon>
        <taxon>Gunneridae</taxon>
        <taxon>Pentapetalae</taxon>
        <taxon>rosids</taxon>
        <taxon>fabids</taxon>
        <taxon>Fabales</taxon>
        <taxon>Fabaceae</taxon>
        <taxon>Papilionoideae</taxon>
        <taxon>50 kb inversion clade</taxon>
        <taxon>NPAAA clade</taxon>
        <taxon>Hologalegina</taxon>
        <taxon>IRL clade</taxon>
        <taxon>Fabeae</taxon>
        <taxon>Lathyrus</taxon>
    </lineage>
</organism>
<keyword evidence="5" id="KW-1185">Reference proteome</keyword>
<dbReference type="InterPro" id="IPR011990">
    <property type="entry name" value="TPR-like_helical_dom_sf"/>
</dbReference>
<sequence length="327" mass="38034">MSHKNIISWNTVIAGYLHNNMVEQANKLFDMMPGRDNFLWALMITCYTRKGKLVKDLVSYNSMLAGYTQNRKMRLAMRFFFSERMIERNVVSWNLMVVGHGKILEARKLFDTMPCKNVVPWNVMIATYVQDLQIDEVVKLFKEMPYEDCVLLLQIRRYVYHDVVRMDDAAKLIDCSYIQSYKTNSVKVVFLNQRPAYKRACVSSASFTEPPPNIALCISSHTNSAVIGQQCNSRDEEIKESSKVSCILHMDSLKGHHKGLENIIQSYLCEEQKELVKLVDVKLGQEYELVVTTYAELYRYRICYVLKVVGFKNKAPQFNFVCRETLY</sequence>
<name>A0A9D4VM55_PEA</name>
<gene>
    <name evidence="4" type="ORF">KIW84_072385</name>
</gene>
<evidence type="ECO:0000256" key="2">
    <source>
        <dbReference type="PROSITE-ProRule" id="PRU00708"/>
    </source>
</evidence>
<feature type="repeat" description="PPR" evidence="2">
    <location>
        <begin position="117"/>
        <end position="151"/>
    </location>
</feature>
<dbReference type="InterPro" id="IPR046960">
    <property type="entry name" value="PPR_At4g14850-like_plant"/>
</dbReference>
<protein>
    <recommendedName>
        <fullName evidence="3">GH3 middle domain-containing protein</fullName>
    </recommendedName>
</protein>
<keyword evidence="1" id="KW-0677">Repeat</keyword>
<dbReference type="Gene3D" id="3.30.310.130">
    <property type="entry name" value="Ubiquitin-related"/>
    <property type="match status" value="1"/>
</dbReference>
<dbReference type="Proteomes" id="UP001058974">
    <property type="component" value="Chromosome 7"/>
</dbReference>
<dbReference type="AlphaFoldDB" id="A0A9D4VM55"/>
<evidence type="ECO:0000259" key="3">
    <source>
        <dbReference type="Pfam" id="PF23571"/>
    </source>
</evidence>
<reference evidence="4 5" key="1">
    <citation type="journal article" date="2022" name="Nat. Genet.">
        <title>Improved pea reference genome and pan-genome highlight genomic features and evolutionary characteristics.</title>
        <authorList>
            <person name="Yang T."/>
            <person name="Liu R."/>
            <person name="Luo Y."/>
            <person name="Hu S."/>
            <person name="Wang D."/>
            <person name="Wang C."/>
            <person name="Pandey M.K."/>
            <person name="Ge S."/>
            <person name="Xu Q."/>
            <person name="Li N."/>
            <person name="Li G."/>
            <person name="Huang Y."/>
            <person name="Saxena R.K."/>
            <person name="Ji Y."/>
            <person name="Li M."/>
            <person name="Yan X."/>
            <person name="He Y."/>
            <person name="Liu Y."/>
            <person name="Wang X."/>
            <person name="Xiang C."/>
            <person name="Varshney R.K."/>
            <person name="Ding H."/>
            <person name="Gao S."/>
            <person name="Zong X."/>
        </authorList>
    </citation>
    <scope>NUCLEOTIDE SEQUENCE [LARGE SCALE GENOMIC DNA]</scope>
    <source>
        <strain evidence="4 5">cv. Zhongwan 6</strain>
    </source>
</reference>
<dbReference type="NCBIfam" id="TIGR00756">
    <property type="entry name" value="PPR"/>
    <property type="match status" value="2"/>
</dbReference>
<dbReference type="InterPro" id="IPR002885">
    <property type="entry name" value="PPR_rpt"/>
</dbReference>
<dbReference type="GO" id="GO:0003723">
    <property type="term" value="F:RNA binding"/>
    <property type="evidence" value="ECO:0007669"/>
    <property type="project" value="InterPro"/>
</dbReference>
<feature type="domain" description="GH3 middle" evidence="3">
    <location>
        <begin position="270"/>
        <end position="323"/>
    </location>
</feature>
<proteinExistence type="predicted"/>
<evidence type="ECO:0000313" key="4">
    <source>
        <dbReference type="EMBL" id="KAI5385758.1"/>
    </source>
</evidence>
<dbReference type="Pfam" id="PF23571">
    <property type="entry name" value="GH3_M"/>
    <property type="match status" value="1"/>
</dbReference>
<evidence type="ECO:0000313" key="5">
    <source>
        <dbReference type="Proteomes" id="UP001058974"/>
    </source>
</evidence>
<dbReference type="InterPro" id="IPR006734">
    <property type="entry name" value="PLATZ"/>
</dbReference>
<dbReference type="InterPro" id="IPR055377">
    <property type="entry name" value="GH3_M"/>
</dbReference>
<accession>A0A9D4VM55</accession>
<dbReference type="Gene3D" id="1.25.40.10">
    <property type="entry name" value="Tetratricopeptide repeat domain"/>
    <property type="match status" value="2"/>
</dbReference>
<dbReference type="Pfam" id="PF04640">
    <property type="entry name" value="PLATZ"/>
    <property type="match status" value="1"/>
</dbReference>
<feature type="repeat" description="PPR" evidence="2">
    <location>
        <begin position="5"/>
        <end position="39"/>
    </location>
</feature>
<feature type="repeat" description="PPR" evidence="2">
    <location>
        <begin position="56"/>
        <end position="92"/>
    </location>
</feature>
<comment type="caution">
    <text evidence="4">The sequence shown here is derived from an EMBL/GenBank/DDBJ whole genome shotgun (WGS) entry which is preliminary data.</text>
</comment>
<dbReference type="GO" id="GO:0009451">
    <property type="term" value="P:RNA modification"/>
    <property type="evidence" value="ECO:0007669"/>
    <property type="project" value="InterPro"/>
</dbReference>
<dbReference type="PROSITE" id="PS51375">
    <property type="entry name" value="PPR"/>
    <property type="match status" value="3"/>
</dbReference>
<dbReference type="Gramene" id="Psat07G0238500-T1">
    <property type="protein sequence ID" value="KAI5385758.1"/>
    <property type="gene ID" value="KIW84_072385"/>
</dbReference>
<dbReference type="PANTHER" id="PTHR47926:SF359">
    <property type="entry name" value="PENTACOTRIPEPTIDE-REPEAT REGION OF PRORP DOMAIN-CONTAINING PROTEIN"/>
    <property type="match status" value="1"/>
</dbReference>
<dbReference type="PANTHER" id="PTHR47926">
    <property type="entry name" value="PENTATRICOPEPTIDE REPEAT-CONTAINING PROTEIN"/>
    <property type="match status" value="1"/>
</dbReference>
<evidence type="ECO:0000256" key="1">
    <source>
        <dbReference type="ARBA" id="ARBA00022737"/>
    </source>
</evidence>
<dbReference type="Pfam" id="PF01535">
    <property type="entry name" value="PPR"/>
    <property type="match status" value="3"/>
</dbReference>